<name>B5FEU2_ALIFM</name>
<accession>B5FEU2</accession>
<gene>
    <name evidence="1" type="ordered locus">VFMJ11_1638</name>
</gene>
<reference evidence="1 2" key="2">
    <citation type="journal article" date="2009" name="Nature">
        <title>A single regulatory gene is sufficient to alter bacterial host range.</title>
        <authorList>
            <person name="Mandel M.J."/>
            <person name="Wollenberg M.S."/>
            <person name="Stabb E.V."/>
            <person name="Visick K.L."/>
            <person name="Ruby E.G."/>
        </authorList>
    </citation>
    <scope>NUCLEOTIDE SEQUENCE [LARGE SCALE GENOMIC DNA]</scope>
    <source>
        <strain evidence="1 2">MJ11</strain>
    </source>
</reference>
<dbReference type="Proteomes" id="UP000001857">
    <property type="component" value="Chromosome I"/>
</dbReference>
<organism evidence="1 2">
    <name type="scientific">Aliivibrio fischeri (strain MJ11)</name>
    <name type="common">Vibrio fischeri</name>
    <dbReference type="NCBI Taxonomy" id="388396"/>
    <lineage>
        <taxon>Bacteria</taxon>
        <taxon>Pseudomonadati</taxon>
        <taxon>Pseudomonadota</taxon>
        <taxon>Gammaproteobacteria</taxon>
        <taxon>Vibrionales</taxon>
        <taxon>Vibrionaceae</taxon>
        <taxon>Aliivibrio</taxon>
    </lineage>
</organism>
<evidence type="ECO:0000313" key="1">
    <source>
        <dbReference type="EMBL" id="ACH67137.1"/>
    </source>
</evidence>
<protein>
    <submittedName>
        <fullName evidence="1">Uncharacterized protein</fullName>
    </submittedName>
</protein>
<evidence type="ECO:0000313" key="2">
    <source>
        <dbReference type="Proteomes" id="UP000001857"/>
    </source>
</evidence>
<sequence length="37" mass="4375">MVNKFENLCNQEKRYKSLTLLSNRANTLLHHLFITLA</sequence>
<dbReference type="HOGENOM" id="CLU_3350147_0_0_6"/>
<dbReference type="KEGG" id="vfm:VFMJ11_1638"/>
<dbReference type="AlphaFoldDB" id="B5FEU2"/>
<dbReference type="EMBL" id="CP001139">
    <property type="protein sequence ID" value="ACH67137.1"/>
    <property type="molecule type" value="Genomic_DNA"/>
</dbReference>
<proteinExistence type="predicted"/>
<reference evidence="2" key="1">
    <citation type="submission" date="2008-08" db="EMBL/GenBank/DDBJ databases">
        <title>Complete sequence of Vibrio fischeri strain MJ11.</title>
        <authorList>
            <person name="Mandel M.J."/>
            <person name="Stabb E.V."/>
            <person name="Ruby E.G."/>
            <person name="Ferriera S."/>
            <person name="Johnson J."/>
            <person name="Kravitz S."/>
            <person name="Beeson K."/>
            <person name="Sutton G."/>
            <person name="Rogers Y.-H."/>
            <person name="Friedman R."/>
            <person name="Frazier M."/>
            <person name="Venter J.C."/>
        </authorList>
    </citation>
    <scope>NUCLEOTIDE SEQUENCE [LARGE SCALE GENOMIC DNA]</scope>
    <source>
        <strain evidence="2">MJ11</strain>
    </source>
</reference>